<dbReference type="PROSITE" id="PS51257">
    <property type="entry name" value="PROKAR_LIPOPROTEIN"/>
    <property type="match status" value="1"/>
</dbReference>
<dbReference type="Gene3D" id="3.10.350.10">
    <property type="entry name" value="LysM domain"/>
    <property type="match status" value="1"/>
</dbReference>
<dbReference type="EMBL" id="CP001337">
    <property type="protein sequence ID" value="ACL24722.1"/>
    <property type="molecule type" value="Genomic_DNA"/>
</dbReference>
<evidence type="ECO:0000313" key="3">
    <source>
        <dbReference type="EMBL" id="ACL24722.1"/>
    </source>
</evidence>
<dbReference type="PANTHER" id="PTHR33734">
    <property type="entry name" value="LYSM DOMAIN-CONTAINING GPI-ANCHORED PROTEIN 2"/>
    <property type="match status" value="1"/>
</dbReference>
<gene>
    <name evidence="3" type="ordered locus">Cagg_1825</name>
</gene>
<dbReference type="OrthoDB" id="144484at2"/>
<accession>B8GB94</accession>
<dbReference type="SUPFAM" id="SSF54106">
    <property type="entry name" value="LysM domain"/>
    <property type="match status" value="1"/>
</dbReference>
<reference evidence="3" key="1">
    <citation type="submission" date="2008-12" db="EMBL/GenBank/DDBJ databases">
        <title>Complete sequence of Chloroflexus aggregans DSM 9485.</title>
        <authorList>
            <consortium name="US DOE Joint Genome Institute"/>
            <person name="Lucas S."/>
            <person name="Copeland A."/>
            <person name="Lapidus A."/>
            <person name="Glavina del Rio T."/>
            <person name="Dalin E."/>
            <person name="Tice H."/>
            <person name="Pitluck S."/>
            <person name="Foster B."/>
            <person name="Larimer F."/>
            <person name="Land M."/>
            <person name="Hauser L."/>
            <person name="Kyrpides N."/>
            <person name="Mikhailova N."/>
            <person name="Bryant D."/>
            <person name="Richardson P."/>
        </authorList>
    </citation>
    <scope>NUCLEOTIDE SEQUENCE</scope>
    <source>
        <strain evidence="3">DSM 9485</strain>
    </source>
</reference>
<dbReference type="PROSITE" id="PS50943">
    <property type="entry name" value="HTH_CROC1"/>
    <property type="match status" value="1"/>
</dbReference>
<feature type="domain" description="HTH cro/C1-type" evidence="1">
    <location>
        <begin position="77"/>
        <end position="93"/>
    </location>
</feature>
<dbReference type="PROSITE" id="PS51782">
    <property type="entry name" value="LYSM"/>
    <property type="match status" value="1"/>
</dbReference>
<dbReference type="HOGENOM" id="CLU_140356_0_0_0"/>
<protein>
    <submittedName>
        <fullName evidence="3">Peptidoglycan-binding LysM</fullName>
    </submittedName>
</protein>
<dbReference type="InterPro" id="IPR018392">
    <property type="entry name" value="LysM"/>
</dbReference>
<sequence length="128" mass="13617">MIRYVWLWFIGLLIVSVSMGLTACFPEPPPHNLPTLPVVLDITPAPTIDLDATATVYASLSRPTPTVAALYVVQAGDTLSTIAERFGVTVDELVAANNLTDPNFLQPGQTLLIPSLVGTPQPIPTPTP</sequence>
<dbReference type="InterPro" id="IPR001387">
    <property type="entry name" value="Cro/C1-type_HTH"/>
</dbReference>
<dbReference type="InterPro" id="IPR036779">
    <property type="entry name" value="LysM_dom_sf"/>
</dbReference>
<dbReference type="SMART" id="SM00257">
    <property type="entry name" value="LysM"/>
    <property type="match status" value="1"/>
</dbReference>
<organism evidence="3 4">
    <name type="scientific">Chloroflexus aggregans (strain MD-66 / DSM 9485)</name>
    <dbReference type="NCBI Taxonomy" id="326427"/>
    <lineage>
        <taxon>Bacteria</taxon>
        <taxon>Bacillati</taxon>
        <taxon>Chloroflexota</taxon>
        <taxon>Chloroflexia</taxon>
        <taxon>Chloroflexales</taxon>
        <taxon>Chloroflexineae</taxon>
        <taxon>Chloroflexaceae</taxon>
        <taxon>Chloroflexus</taxon>
    </lineage>
</organism>
<dbReference type="Proteomes" id="UP000002508">
    <property type="component" value="Chromosome"/>
</dbReference>
<dbReference type="AlphaFoldDB" id="B8GB94"/>
<dbReference type="eggNOG" id="COG1388">
    <property type="taxonomic scope" value="Bacteria"/>
</dbReference>
<dbReference type="PANTHER" id="PTHR33734:SF22">
    <property type="entry name" value="MEMBRANE-BOUND LYTIC MUREIN TRANSGLYCOSYLASE D"/>
    <property type="match status" value="1"/>
</dbReference>
<proteinExistence type="predicted"/>
<dbReference type="Pfam" id="PF01476">
    <property type="entry name" value="LysM"/>
    <property type="match status" value="1"/>
</dbReference>
<dbReference type="STRING" id="326427.Cagg_1825"/>
<dbReference type="RefSeq" id="WP_015940581.1">
    <property type="nucleotide sequence ID" value="NC_011831.1"/>
</dbReference>
<keyword evidence="4" id="KW-1185">Reference proteome</keyword>
<evidence type="ECO:0000259" key="2">
    <source>
        <dbReference type="PROSITE" id="PS51782"/>
    </source>
</evidence>
<dbReference type="GO" id="GO:0008932">
    <property type="term" value="F:lytic endotransglycosylase activity"/>
    <property type="evidence" value="ECO:0007669"/>
    <property type="project" value="TreeGrafter"/>
</dbReference>
<name>B8GB94_CHLAD</name>
<dbReference type="CDD" id="cd00118">
    <property type="entry name" value="LysM"/>
    <property type="match status" value="1"/>
</dbReference>
<dbReference type="KEGG" id="cag:Cagg_1825"/>
<evidence type="ECO:0000313" key="4">
    <source>
        <dbReference type="Proteomes" id="UP000002508"/>
    </source>
</evidence>
<evidence type="ECO:0000259" key="1">
    <source>
        <dbReference type="PROSITE" id="PS50943"/>
    </source>
</evidence>
<feature type="domain" description="LysM" evidence="2">
    <location>
        <begin position="69"/>
        <end position="113"/>
    </location>
</feature>